<keyword evidence="5" id="KW-0378">Hydrolase</keyword>
<dbReference type="NCBIfam" id="TIGR02562">
    <property type="entry name" value="cas3_yersinia"/>
    <property type="match status" value="1"/>
</dbReference>
<dbReference type="OrthoDB" id="220028at2"/>
<organism evidence="10 11">
    <name type="scientific">Desulfurivibrio alkaliphilus (strain DSM 19089 / UNIQEM U267 / AHT2)</name>
    <dbReference type="NCBI Taxonomy" id="589865"/>
    <lineage>
        <taxon>Bacteria</taxon>
        <taxon>Pseudomonadati</taxon>
        <taxon>Thermodesulfobacteriota</taxon>
        <taxon>Desulfobulbia</taxon>
        <taxon>Desulfobulbales</taxon>
        <taxon>Desulfobulbaceae</taxon>
        <taxon>Desulfurivibrio</taxon>
    </lineage>
</organism>
<evidence type="ECO:0000256" key="8">
    <source>
        <dbReference type="ARBA" id="ARBA00023118"/>
    </source>
</evidence>
<evidence type="ECO:0000313" key="10">
    <source>
        <dbReference type="EMBL" id="ADH86223.1"/>
    </source>
</evidence>
<dbReference type="STRING" id="589865.DaAHT2_1528"/>
<dbReference type="InterPro" id="IPR054712">
    <property type="entry name" value="Cas3-like_dom"/>
</dbReference>
<evidence type="ECO:0000256" key="6">
    <source>
        <dbReference type="ARBA" id="ARBA00022806"/>
    </source>
</evidence>
<dbReference type="Pfam" id="PF22590">
    <property type="entry name" value="Cas3-like_C_2"/>
    <property type="match status" value="1"/>
</dbReference>
<dbReference type="HOGENOM" id="CLU_009385_0_0_7"/>
<evidence type="ECO:0000256" key="7">
    <source>
        <dbReference type="ARBA" id="ARBA00022840"/>
    </source>
</evidence>
<comment type="similarity">
    <text evidence="1">In the N-terminal section; belongs to the CRISPR-associated nuclease Cas3-HD family.</text>
</comment>
<keyword evidence="11" id="KW-1185">Reference proteome</keyword>
<evidence type="ECO:0000256" key="1">
    <source>
        <dbReference type="ARBA" id="ARBA00006847"/>
    </source>
</evidence>
<dbReference type="SUPFAM" id="SSF52540">
    <property type="entry name" value="P-loop containing nucleoside triphosphate hydrolases"/>
    <property type="match status" value="1"/>
</dbReference>
<dbReference type="InterPro" id="IPR013395">
    <property type="entry name" value="CRISPR-assoc_Cas3_yers"/>
</dbReference>
<dbReference type="Pfam" id="PF21384">
    <property type="entry name" value="Cas3_I-F_Cas2"/>
    <property type="match status" value="1"/>
</dbReference>
<dbReference type="Gene3D" id="1.10.3210.30">
    <property type="match status" value="1"/>
</dbReference>
<dbReference type="InterPro" id="IPR038257">
    <property type="entry name" value="CRISPR-assoc_Cas3_HD_sf"/>
</dbReference>
<evidence type="ECO:0000256" key="2">
    <source>
        <dbReference type="ARBA" id="ARBA00009046"/>
    </source>
</evidence>
<keyword evidence="7" id="KW-0067">ATP-binding</keyword>
<accession>D6Z3U8</accession>
<evidence type="ECO:0000256" key="4">
    <source>
        <dbReference type="ARBA" id="ARBA00022741"/>
    </source>
</evidence>
<dbReference type="InterPro" id="IPR006483">
    <property type="entry name" value="CRISPR-assoc_Cas3_HD"/>
</dbReference>
<gene>
    <name evidence="10" type="ordered locus">DaAHT2_1528</name>
</gene>
<dbReference type="KEGG" id="dak:DaAHT2_1528"/>
<evidence type="ECO:0000259" key="9">
    <source>
        <dbReference type="PROSITE" id="PS51643"/>
    </source>
</evidence>
<dbReference type="AlphaFoldDB" id="D6Z3U8"/>
<dbReference type="InterPro" id="IPR027417">
    <property type="entry name" value="P-loop_NTPase"/>
</dbReference>
<dbReference type="GO" id="GO:0004386">
    <property type="term" value="F:helicase activity"/>
    <property type="evidence" value="ECO:0007669"/>
    <property type="project" value="UniProtKB-KW"/>
</dbReference>
<feature type="domain" description="HD Cas3-type" evidence="9">
    <location>
        <begin position="102"/>
        <end position="329"/>
    </location>
</feature>
<dbReference type="RefSeq" id="WP_013163750.1">
    <property type="nucleotide sequence ID" value="NC_014216.1"/>
</dbReference>
<proteinExistence type="inferred from homology"/>
<dbReference type="Proteomes" id="UP000001508">
    <property type="component" value="Chromosome"/>
</dbReference>
<name>D6Z3U8_DESAT</name>
<keyword evidence="3" id="KW-0479">Metal-binding</keyword>
<dbReference type="eggNOG" id="COG1203">
    <property type="taxonomic scope" value="Bacteria"/>
</dbReference>
<sequence length="1091" mass="123202">MNILLISQCSKNALPVTRRVLDHFAERKGERTWQTAITQEGLHTLRKMLRRSARRNTAVACHWIRAANRTEMLWIVGNARKFSASGAVPTNTTTRDILRTERENDWHTMEDVALLAGLAGLFHDFGKANKIFQAKLKAKTKSKTKEAFRHEWVSLRIFQAFVTGCTDWEWLEKLSRINGEDESSLLAALRKDGLDKRLGNPFGTLQTPLAKTVGWLIVAHHRLPKWPGKDQEGNAPPLGQIDQWLESFIFDSAWNSGRIPPSELAKNEQAIWTFPHGVPLRSKTWRHKARSLAARALSRAGKSFFDRDWMSEPFTMHMARLALMLADHYYSSREPNTLWQCSHYKAFANTDKPTGNLKQKLDEHVIGVSRNALVVARGLSFIRRTLPAITRHRKFKQRSTKERFRWQDRAYDLACNTRRRALEHGFFGVNMASTGCGKTFANARIMYGLADENIGCRFSVALGLRTLTLQTGSALRERLGLQDDDLAVLIGSRAVSRLYDEASEAQSSESAEELFSEQEYVSYDGSLDDGVIGKWLNNCSPKLHQLLSAPILVSTIDHLMPATECDRGGRQIAPMLRLFTSDLVLDEPDDFDLDDLPALTRLVHWAGMLGSKVLLSSATLPPSLIKALFAAYAAGRRIFQDVYGEPGRKVNICCAWFDEIEASQSDHHDPEDFIAAHESFAGKRVTRLLDADPVRQAELLPVEVAECNSDAAIAAIADVSEQSIRELHDCHATTHPKSGKRVSIGLLRMANINPLVAVAKQLLTKEPPPDFHIHYCAYHSQHPLAVRSAMERRLDAALTRHEKDAIWHPGGEIARTISAHPEKNHIFVVLATAVAEVGRDHDYDWAIVEPSSMRSIIQLAGRILRHRGGTPDTSNLRILSKNYKALIGREVAFEKPGFESKSFNLGSHDLHDLLEAEQWRIVRAIPRIVERNPLDFKNNLVDLEHAHTAARLFGNNDLNIKSYAALWWEHHAHWCFELQRRSPFRKSEPRVEYMFHLEDEGDEPQFKMVDQQRGGVLIPAAQTLRPANVILAQRGISFWGDNNIARILLELSESLDMDLDQASRVFGTIGLSEKQEARLYHEGLGVYDELV</sequence>
<dbReference type="GO" id="GO:0005524">
    <property type="term" value="F:ATP binding"/>
    <property type="evidence" value="ECO:0007669"/>
    <property type="project" value="UniProtKB-KW"/>
</dbReference>
<dbReference type="GO" id="GO:0046872">
    <property type="term" value="F:metal ion binding"/>
    <property type="evidence" value="ECO:0007669"/>
    <property type="project" value="UniProtKB-KW"/>
</dbReference>
<dbReference type="GO" id="GO:0016787">
    <property type="term" value="F:hydrolase activity"/>
    <property type="evidence" value="ECO:0007669"/>
    <property type="project" value="UniProtKB-KW"/>
</dbReference>
<keyword evidence="8" id="KW-0051">Antiviral defense</keyword>
<evidence type="ECO:0000313" key="11">
    <source>
        <dbReference type="Proteomes" id="UP000001508"/>
    </source>
</evidence>
<evidence type="ECO:0000256" key="3">
    <source>
        <dbReference type="ARBA" id="ARBA00022723"/>
    </source>
</evidence>
<keyword evidence="4" id="KW-0547">Nucleotide-binding</keyword>
<dbReference type="PROSITE" id="PS51643">
    <property type="entry name" value="HD_CAS3"/>
    <property type="match status" value="1"/>
</dbReference>
<dbReference type="GO" id="GO:0051607">
    <property type="term" value="P:defense response to virus"/>
    <property type="evidence" value="ECO:0007669"/>
    <property type="project" value="UniProtKB-KW"/>
</dbReference>
<dbReference type="InterPro" id="IPR048823">
    <property type="entry name" value="Cas3_I-F_Cas2"/>
</dbReference>
<dbReference type="InParanoid" id="D6Z3U8"/>
<comment type="similarity">
    <text evidence="2">In the central section; belongs to the CRISPR-associated helicase Cas3 family.</text>
</comment>
<reference evidence="11" key="1">
    <citation type="submission" date="2010-02" db="EMBL/GenBank/DDBJ databases">
        <title>Complete sequence of Desulfurivibrio alkaliphilus AHT2.</title>
        <authorList>
            <consortium name="US DOE Joint Genome Institute"/>
            <person name="Pitluck S."/>
            <person name="Chertkov O."/>
            <person name="Detter J.C."/>
            <person name="Han C."/>
            <person name="Tapia R."/>
            <person name="Larimer F."/>
            <person name="Land M."/>
            <person name="Hauser L."/>
            <person name="Kyrpides N."/>
            <person name="Mikhailova N."/>
            <person name="Sorokin D.Y."/>
            <person name="Muyzer G."/>
            <person name="Woyke T."/>
        </authorList>
    </citation>
    <scope>NUCLEOTIDE SEQUENCE [LARGE SCALE GENOMIC DNA]</scope>
    <source>
        <strain evidence="11">DSM 19089 / UNIQEM U267 / AHT2</strain>
    </source>
</reference>
<protein>
    <submittedName>
        <fullName evidence="10">CRISPR-associated helicase Cas3 family</fullName>
    </submittedName>
</protein>
<dbReference type="EMBL" id="CP001940">
    <property type="protein sequence ID" value="ADH86223.1"/>
    <property type="molecule type" value="Genomic_DNA"/>
</dbReference>
<keyword evidence="6" id="KW-0347">Helicase</keyword>
<evidence type="ECO:0000256" key="5">
    <source>
        <dbReference type="ARBA" id="ARBA00022801"/>
    </source>
</evidence>